<dbReference type="FunFam" id="1.10.10.10:FF:000001">
    <property type="entry name" value="LysR family transcriptional regulator"/>
    <property type="match status" value="1"/>
</dbReference>
<dbReference type="PROSITE" id="PS50931">
    <property type="entry name" value="HTH_LYSR"/>
    <property type="match status" value="1"/>
</dbReference>
<dbReference type="GO" id="GO:0043565">
    <property type="term" value="F:sequence-specific DNA binding"/>
    <property type="evidence" value="ECO:0007669"/>
    <property type="project" value="TreeGrafter"/>
</dbReference>
<gene>
    <name evidence="6" type="ORF">CLV89_11925</name>
</gene>
<evidence type="ECO:0000256" key="2">
    <source>
        <dbReference type="ARBA" id="ARBA00023015"/>
    </source>
</evidence>
<dbReference type="InterPro" id="IPR058163">
    <property type="entry name" value="LysR-type_TF_proteobact-type"/>
</dbReference>
<dbReference type="Gene3D" id="3.40.190.290">
    <property type="match status" value="1"/>
</dbReference>
<dbReference type="GO" id="GO:0003700">
    <property type="term" value="F:DNA-binding transcription factor activity"/>
    <property type="evidence" value="ECO:0007669"/>
    <property type="project" value="InterPro"/>
</dbReference>
<dbReference type="CDD" id="cd08422">
    <property type="entry name" value="PBP2_CrgA_like"/>
    <property type="match status" value="1"/>
</dbReference>
<keyword evidence="3" id="KW-0238">DNA-binding</keyword>
<dbReference type="OrthoDB" id="9813056at2"/>
<dbReference type="RefSeq" id="WP_106165336.1">
    <property type="nucleotide sequence ID" value="NZ_PVUF01000019.1"/>
</dbReference>
<comment type="caution">
    <text evidence="6">The sequence shown here is derived from an EMBL/GenBank/DDBJ whole genome shotgun (WGS) entry which is preliminary data.</text>
</comment>
<dbReference type="FunFam" id="3.40.190.290:FF:000001">
    <property type="entry name" value="Transcriptional regulator, LysR family"/>
    <property type="match status" value="1"/>
</dbReference>
<reference evidence="6 7" key="1">
    <citation type="submission" date="2018-03" db="EMBL/GenBank/DDBJ databases">
        <title>Genomic Encyclopedia of Archaeal and Bacterial Type Strains, Phase II (KMG-II): from individual species to whole genera.</title>
        <authorList>
            <person name="Goeker M."/>
        </authorList>
    </citation>
    <scope>NUCLEOTIDE SEQUENCE [LARGE SCALE GENOMIC DNA]</scope>
    <source>
        <strain evidence="6 7">DSM 25328</strain>
    </source>
</reference>
<keyword evidence="4" id="KW-0804">Transcription</keyword>
<dbReference type="Proteomes" id="UP000237718">
    <property type="component" value="Unassembled WGS sequence"/>
</dbReference>
<proteinExistence type="inferred from homology"/>
<dbReference type="GO" id="GO:0006351">
    <property type="term" value="P:DNA-templated transcription"/>
    <property type="evidence" value="ECO:0007669"/>
    <property type="project" value="TreeGrafter"/>
</dbReference>
<dbReference type="InterPro" id="IPR005119">
    <property type="entry name" value="LysR_subst-bd"/>
</dbReference>
<feature type="domain" description="HTH lysR-type" evidence="5">
    <location>
        <begin position="1"/>
        <end position="59"/>
    </location>
</feature>
<keyword evidence="2" id="KW-0805">Transcription regulation</keyword>
<sequence>MAYLESLRVFCRVVELGSITSGGRDLRLTPAVASKRIKELEQHLGVRLFNRTTRSLTPTEVGSEFYKEALRILSAVDEAETVVAQFSGAPRGTLRVTAPLAAGRRIIAPLVPDFVEAHPDIEVRMRMSDRKVDILVDGIDVAFFVGNPHDSSLKMRKIATCDRVLCAAPTYLERFGTPDAPEELMKGHNCLLLRYPRSPEYYWTLNTRSGFRKFEVKGKYDADDSDVLLNWALDGRGIINKPRFEVAQALRSGALVEILPEAHPIPATFGCLYPHKKFQDPKVRLLVDFITSRGQAYLQGLEAPRADLA</sequence>
<evidence type="ECO:0000256" key="3">
    <source>
        <dbReference type="ARBA" id="ARBA00023125"/>
    </source>
</evidence>
<evidence type="ECO:0000313" key="7">
    <source>
        <dbReference type="Proteomes" id="UP000237718"/>
    </source>
</evidence>
<evidence type="ECO:0000256" key="1">
    <source>
        <dbReference type="ARBA" id="ARBA00009437"/>
    </source>
</evidence>
<dbReference type="SUPFAM" id="SSF53850">
    <property type="entry name" value="Periplasmic binding protein-like II"/>
    <property type="match status" value="1"/>
</dbReference>
<name>A0A2T1A8J0_TRISK</name>
<protein>
    <submittedName>
        <fullName evidence="6">LysR family transcriptional regulator</fullName>
    </submittedName>
</protein>
<dbReference type="Gene3D" id="1.10.10.10">
    <property type="entry name" value="Winged helix-like DNA-binding domain superfamily/Winged helix DNA-binding domain"/>
    <property type="match status" value="1"/>
</dbReference>
<evidence type="ECO:0000259" key="5">
    <source>
        <dbReference type="PROSITE" id="PS50931"/>
    </source>
</evidence>
<dbReference type="Pfam" id="PF00126">
    <property type="entry name" value="HTH_1"/>
    <property type="match status" value="1"/>
</dbReference>
<dbReference type="EMBL" id="PVUF01000019">
    <property type="protein sequence ID" value="PRZ44913.1"/>
    <property type="molecule type" value="Genomic_DNA"/>
</dbReference>
<evidence type="ECO:0000256" key="4">
    <source>
        <dbReference type="ARBA" id="ARBA00023163"/>
    </source>
</evidence>
<accession>A0A2T1A8J0</accession>
<evidence type="ECO:0000313" key="6">
    <source>
        <dbReference type="EMBL" id="PRZ44913.1"/>
    </source>
</evidence>
<comment type="similarity">
    <text evidence="1">Belongs to the LysR transcriptional regulatory family.</text>
</comment>
<dbReference type="InterPro" id="IPR036390">
    <property type="entry name" value="WH_DNA-bd_sf"/>
</dbReference>
<dbReference type="PANTHER" id="PTHR30537">
    <property type="entry name" value="HTH-TYPE TRANSCRIPTIONAL REGULATOR"/>
    <property type="match status" value="1"/>
</dbReference>
<dbReference type="SUPFAM" id="SSF46785">
    <property type="entry name" value="Winged helix' DNA-binding domain"/>
    <property type="match status" value="1"/>
</dbReference>
<dbReference type="InterPro" id="IPR000847">
    <property type="entry name" value="LysR_HTH_N"/>
</dbReference>
<organism evidence="6 7">
    <name type="scientific">Tritonibacter scottomollicae</name>
    <name type="common">Epibacterium scottomollicae</name>
    <dbReference type="NCBI Taxonomy" id="483013"/>
    <lineage>
        <taxon>Bacteria</taxon>
        <taxon>Pseudomonadati</taxon>
        <taxon>Pseudomonadota</taxon>
        <taxon>Alphaproteobacteria</taxon>
        <taxon>Rhodobacterales</taxon>
        <taxon>Paracoccaceae</taxon>
        <taxon>Tritonibacter</taxon>
    </lineage>
</organism>
<dbReference type="InterPro" id="IPR036388">
    <property type="entry name" value="WH-like_DNA-bd_sf"/>
</dbReference>
<dbReference type="Pfam" id="PF03466">
    <property type="entry name" value="LysR_substrate"/>
    <property type="match status" value="1"/>
</dbReference>
<dbReference type="AlphaFoldDB" id="A0A2T1A8J0"/>
<dbReference type="PANTHER" id="PTHR30537:SF5">
    <property type="entry name" value="HTH-TYPE TRANSCRIPTIONAL ACTIVATOR TTDR-RELATED"/>
    <property type="match status" value="1"/>
</dbReference>